<dbReference type="OrthoDB" id="2381462at2"/>
<evidence type="ECO:0000313" key="3">
    <source>
        <dbReference type="Proteomes" id="UP000282892"/>
    </source>
</evidence>
<feature type="transmembrane region" description="Helical" evidence="1">
    <location>
        <begin position="135"/>
        <end position="156"/>
    </location>
</feature>
<name>A0A3T0I3Y8_9BACI</name>
<dbReference type="RefSeq" id="WP_066387787.1">
    <property type="nucleotide sequence ID" value="NZ_CP022572.1"/>
</dbReference>
<protein>
    <submittedName>
        <fullName evidence="2">Uncharacterized protein</fullName>
    </submittedName>
</protein>
<reference evidence="2 3" key="1">
    <citation type="submission" date="2017-07" db="EMBL/GenBank/DDBJ databases">
        <title>The complete genome sequence of Bacillus mesonae strain H20-5, an efficient strain improving plant abiotic stress resistance.</title>
        <authorList>
            <person name="Kim S.Y."/>
            <person name="Song H."/>
            <person name="Sang M.K."/>
            <person name="Weon H.-Y."/>
            <person name="Song J."/>
        </authorList>
    </citation>
    <scope>NUCLEOTIDE SEQUENCE [LARGE SCALE GENOMIC DNA]</scope>
    <source>
        <strain evidence="2 3">H20-5</strain>
    </source>
</reference>
<feature type="transmembrane region" description="Helical" evidence="1">
    <location>
        <begin position="12"/>
        <end position="30"/>
    </location>
</feature>
<accession>A0A3T0I3Y8</accession>
<feature type="transmembrane region" description="Helical" evidence="1">
    <location>
        <begin position="106"/>
        <end position="123"/>
    </location>
</feature>
<proteinExistence type="predicted"/>
<feature type="transmembrane region" description="Helical" evidence="1">
    <location>
        <begin position="77"/>
        <end position="94"/>
    </location>
</feature>
<feature type="transmembrane region" description="Helical" evidence="1">
    <location>
        <begin position="37"/>
        <end position="57"/>
    </location>
</feature>
<evidence type="ECO:0000313" key="2">
    <source>
        <dbReference type="EMBL" id="AZU64042.1"/>
    </source>
</evidence>
<dbReference type="Proteomes" id="UP000282892">
    <property type="component" value="Chromosome"/>
</dbReference>
<dbReference type="EMBL" id="CP022572">
    <property type="protein sequence ID" value="AZU64042.1"/>
    <property type="molecule type" value="Genomic_DNA"/>
</dbReference>
<organism evidence="2 3">
    <name type="scientific">Neobacillus mesonae</name>
    <dbReference type="NCBI Taxonomy" id="1193713"/>
    <lineage>
        <taxon>Bacteria</taxon>
        <taxon>Bacillati</taxon>
        <taxon>Bacillota</taxon>
        <taxon>Bacilli</taxon>
        <taxon>Bacillales</taxon>
        <taxon>Bacillaceae</taxon>
        <taxon>Neobacillus</taxon>
    </lineage>
</organism>
<keyword evidence="1" id="KW-0472">Membrane</keyword>
<keyword evidence="1" id="KW-1133">Transmembrane helix</keyword>
<sequence length="171" mass="20658">MLVQPSKIDSNEWFILISLLITYAIIFLLPKRFPHSVTLIMLLFSMTYAHVIDHILAGISIDLYDINDVEKYEWFDLIAWFLYPPFGYIFIYFFDRWSVRGTKIFWYILVWAGISLSVEFISLKFDLFTFKEWKLAYSFPVYLMTLSIYLLFFIFIKNSFKQQKMKLIRVE</sequence>
<evidence type="ECO:0000256" key="1">
    <source>
        <dbReference type="SAM" id="Phobius"/>
    </source>
</evidence>
<dbReference type="KEGG" id="nmk:CHR53_23835"/>
<keyword evidence="3" id="KW-1185">Reference proteome</keyword>
<dbReference type="AlphaFoldDB" id="A0A3T0I3Y8"/>
<dbReference type="STRING" id="1193713.GCA_001636315_01662"/>
<keyword evidence="1" id="KW-0812">Transmembrane</keyword>
<gene>
    <name evidence="2" type="ORF">CHR53_23835</name>
</gene>